<evidence type="ECO:0000256" key="1">
    <source>
        <dbReference type="SAM" id="MobiDB-lite"/>
    </source>
</evidence>
<dbReference type="PANTHER" id="PTHR37224">
    <property type="entry name" value="OS02G0804400 PROTEIN"/>
    <property type="match status" value="1"/>
</dbReference>
<feature type="region of interest" description="Disordered" evidence="1">
    <location>
        <begin position="1"/>
        <end position="55"/>
    </location>
</feature>
<dbReference type="AlphaFoldDB" id="A0A1D2A7E7"/>
<proteinExistence type="predicted"/>
<gene>
    <name evidence="3" type="ORF">g.1619</name>
</gene>
<evidence type="ECO:0000313" key="3">
    <source>
        <dbReference type="EMBL" id="JAT75146.1"/>
    </source>
</evidence>
<protein>
    <submittedName>
        <fullName evidence="3">Uncharacterized protein</fullName>
    </submittedName>
</protein>
<dbReference type="EMBL" id="GDKF01003476">
    <property type="protein sequence ID" value="JAT75146.1"/>
    <property type="molecule type" value="Transcribed_RNA"/>
</dbReference>
<organism evidence="3">
    <name type="scientific">Auxenochlorella protothecoides</name>
    <name type="common">Green microalga</name>
    <name type="synonym">Chlorella protothecoides</name>
    <dbReference type="NCBI Taxonomy" id="3075"/>
    <lineage>
        <taxon>Eukaryota</taxon>
        <taxon>Viridiplantae</taxon>
        <taxon>Chlorophyta</taxon>
        <taxon>core chlorophytes</taxon>
        <taxon>Trebouxiophyceae</taxon>
        <taxon>Chlorellales</taxon>
        <taxon>Chlorellaceae</taxon>
        <taxon>Auxenochlorella</taxon>
    </lineage>
</organism>
<keyword evidence="2" id="KW-0472">Membrane</keyword>
<feature type="transmembrane region" description="Helical" evidence="2">
    <location>
        <begin position="95"/>
        <end position="114"/>
    </location>
</feature>
<name>A0A1D2A7E7_AUXPR</name>
<reference evidence="3" key="1">
    <citation type="submission" date="2015-08" db="EMBL/GenBank/DDBJ databases">
        <authorList>
            <person name="Babu N.S."/>
            <person name="Beckwith C.J."/>
            <person name="Beseler K.G."/>
            <person name="Brison A."/>
            <person name="Carone J.V."/>
            <person name="Caskin T.P."/>
            <person name="Diamond M."/>
            <person name="Durham M.E."/>
            <person name="Foxe J.M."/>
            <person name="Go M."/>
            <person name="Henderson B.A."/>
            <person name="Jones I.B."/>
            <person name="McGettigan J.A."/>
            <person name="Micheletti S.J."/>
            <person name="Nasrallah M.E."/>
            <person name="Ortiz D."/>
            <person name="Piller C.R."/>
            <person name="Privatt S.R."/>
            <person name="Schneider S.L."/>
            <person name="Sharp S."/>
            <person name="Smith T.C."/>
            <person name="Stanton J.D."/>
            <person name="Ullery H.E."/>
            <person name="Wilson R.J."/>
            <person name="Serrano M.G."/>
            <person name="Buck G."/>
            <person name="Lee V."/>
            <person name="Wang Y."/>
            <person name="Carvalho R."/>
            <person name="Voegtly L."/>
            <person name="Shi R."/>
            <person name="Duckworth R."/>
            <person name="Johnson A."/>
            <person name="Loviza R."/>
            <person name="Walstead R."/>
            <person name="Shah Z."/>
            <person name="Kiflezghi M."/>
            <person name="Wade K."/>
            <person name="Ball S.L."/>
            <person name="Bradley K.W."/>
            <person name="Asai D.J."/>
            <person name="Bowman C.A."/>
            <person name="Russell D.A."/>
            <person name="Pope W.H."/>
            <person name="Jacobs-Sera D."/>
            <person name="Hendrix R.W."/>
            <person name="Hatfull G.F."/>
        </authorList>
    </citation>
    <scope>NUCLEOTIDE SEQUENCE</scope>
</reference>
<keyword evidence="2" id="KW-0812">Transmembrane</keyword>
<sequence>MQACHSGPAFTPGYKNPLQPLRQHPRSRAASGCVRARREEGGQSVGQSLQDGARALTPDERGLVTRFLSGAVAGGAVVKYGSLLSDTLMHPNTGLALSFVTVPPITAALLLWVYSDKKAA</sequence>
<keyword evidence="2" id="KW-1133">Transmembrane helix</keyword>
<accession>A0A1D2A7E7</accession>
<evidence type="ECO:0000256" key="2">
    <source>
        <dbReference type="SAM" id="Phobius"/>
    </source>
</evidence>